<feature type="domain" description="VOC" evidence="1">
    <location>
        <begin position="6"/>
        <end position="120"/>
    </location>
</feature>
<protein>
    <submittedName>
        <fullName evidence="2">VOC family protein</fullName>
    </submittedName>
</protein>
<dbReference type="CDD" id="cd06587">
    <property type="entry name" value="VOC"/>
    <property type="match status" value="1"/>
</dbReference>
<keyword evidence="3" id="KW-1185">Reference proteome</keyword>
<dbReference type="InterPro" id="IPR029068">
    <property type="entry name" value="Glyas_Bleomycin-R_OHBP_Dase"/>
</dbReference>
<evidence type="ECO:0000313" key="3">
    <source>
        <dbReference type="Proteomes" id="UP001596516"/>
    </source>
</evidence>
<dbReference type="Proteomes" id="UP001596516">
    <property type="component" value="Unassembled WGS sequence"/>
</dbReference>
<sequence>MPHLIGPDFISLQVADLDAARAFYTNVVGLTPAASAPPGAVVFDTRPIPFALRIPVVDLDAVEIRGHGIVLWFGCDDADALHAHLAARGVAIAFAPKDGPFGRYFAFKDPSGYTITAHTVQPEASIH</sequence>
<dbReference type="RefSeq" id="WP_377405634.1">
    <property type="nucleotide sequence ID" value="NZ_JBHTFQ010000008.1"/>
</dbReference>
<organism evidence="2 3">
    <name type="scientific">Plastorhodobacter daqingensis</name>
    <dbReference type="NCBI Taxonomy" id="1387281"/>
    <lineage>
        <taxon>Bacteria</taxon>
        <taxon>Pseudomonadati</taxon>
        <taxon>Pseudomonadota</taxon>
        <taxon>Alphaproteobacteria</taxon>
        <taxon>Rhodobacterales</taxon>
        <taxon>Paracoccaceae</taxon>
        <taxon>Plastorhodobacter</taxon>
    </lineage>
</organism>
<name>A0ABW2UMV8_9RHOB</name>
<dbReference type="SUPFAM" id="SSF54593">
    <property type="entry name" value="Glyoxalase/Bleomycin resistance protein/Dihydroxybiphenyl dioxygenase"/>
    <property type="match status" value="1"/>
</dbReference>
<dbReference type="InterPro" id="IPR004360">
    <property type="entry name" value="Glyas_Fos-R_dOase_dom"/>
</dbReference>
<evidence type="ECO:0000259" key="1">
    <source>
        <dbReference type="PROSITE" id="PS51819"/>
    </source>
</evidence>
<proteinExistence type="predicted"/>
<evidence type="ECO:0000313" key="2">
    <source>
        <dbReference type="EMBL" id="MFC7705583.1"/>
    </source>
</evidence>
<comment type="caution">
    <text evidence="2">The sequence shown here is derived from an EMBL/GenBank/DDBJ whole genome shotgun (WGS) entry which is preliminary data.</text>
</comment>
<dbReference type="Gene3D" id="3.10.180.10">
    <property type="entry name" value="2,3-Dihydroxybiphenyl 1,2-Dioxygenase, domain 1"/>
    <property type="match status" value="1"/>
</dbReference>
<dbReference type="EMBL" id="JBHTFQ010000008">
    <property type="protein sequence ID" value="MFC7705583.1"/>
    <property type="molecule type" value="Genomic_DNA"/>
</dbReference>
<dbReference type="Pfam" id="PF00903">
    <property type="entry name" value="Glyoxalase"/>
    <property type="match status" value="1"/>
</dbReference>
<dbReference type="InterPro" id="IPR037523">
    <property type="entry name" value="VOC_core"/>
</dbReference>
<gene>
    <name evidence="2" type="ORF">ACFQXB_15435</name>
</gene>
<dbReference type="PROSITE" id="PS51819">
    <property type="entry name" value="VOC"/>
    <property type="match status" value="1"/>
</dbReference>
<reference evidence="3" key="1">
    <citation type="journal article" date="2019" name="Int. J. Syst. Evol. Microbiol.">
        <title>The Global Catalogue of Microorganisms (GCM) 10K type strain sequencing project: providing services to taxonomists for standard genome sequencing and annotation.</title>
        <authorList>
            <consortium name="The Broad Institute Genomics Platform"/>
            <consortium name="The Broad Institute Genome Sequencing Center for Infectious Disease"/>
            <person name="Wu L."/>
            <person name="Ma J."/>
        </authorList>
    </citation>
    <scope>NUCLEOTIDE SEQUENCE [LARGE SCALE GENOMIC DNA]</scope>
    <source>
        <strain evidence="3">CGMCC 1.12750</strain>
    </source>
</reference>
<accession>A0ABW2UMV8</accession>